<keyword evidence="1" id="KW-0677">Repeat</keyword>
<keyword evidence="2 3" id="KW-0040">ANK repeat</keyword>
<evidence type="ECO:0000256" key="1">
    <source>
        <dbReference type="ARBA" id="ARBA00022737"/>
    </source>
</evidence>
<evidence type="ECO:0000313" key="5">
    <source>
        <dbReference type="WBParaSite" id="SMUV_0001032101-mRNA-1"/>
    </source>
</evidence>
<feature type="repeat" description="ANK" evidence="3">
    <location>
        <begin position="50"/>
        <end position="82"/>
    </location>
</feature>
<proteinExistence type="predicted"/>
<dbReference type="InterPro" id="IPR036770">
    <property type="entry name" value="Ankyrin_rpt-contain_sf"/>
</dbReference>
<dbReference type="Proteomes" id="UP000046393">
    <property type="component" value="Unplaced"/>
</dbReference>
<dbReference type="PANTHER" id="PTHR24198:SF165">
    <property type="entry name" value="ANKYRIN REPEAT-CONTAINING PROTEIN-RELATED"/>
    <property type="match status" value="1"/>
</dbReference>
<dbReference type="SUPFAM" id="SSF48403">
    <property type="entry name" value="Ankyrin repeat"/>
    <property type="match status" value="1"/>
</dbReference>
<feature type="repeat" description="ANK" evidence="3">
    <location>
        <begin position="83"/>
        <end position="115"/>
    </location>
</feature>
<feature type="repeat" description="ANK" evidence="3">
    <location>
        <begin position="119"/>
        <end position="151"/>
    </location>
</feature>
<dbReference type="WBParaSite" id="SMUV_0001032101-mRNA-1">
    <property type="protein sequence ID" value="SMUV_0001032101-mRNA-1"/>
    <property type="gene ID" value="SMUV_0001032101"/>
</dbReference>
<dbReference type="SMART" id="SM00248">
    <property type="entry name" value="ANK"/>
    <property type="match status" value="4"/>
</dbReference>
<evidence type="ECO:0000256" key="2">
    <source>
        <dbReference type="ARBA" id="ARBA00023043"/>
    </source>
</evidence>
<dbReference type="PANTHER" id="PTHR24198">
    <property type="entry name" value="ANKYRIN REPEAT AND PROTEIN KINASE DOMAIN-CONTAINING PROTEIN"/>
    <property type="match status" value="1"/>
</dbReference>
<dbReference type="Pfam" id="PF12796">
    <property type="entry name" value="Ank_2"/>
    <property type="match status" value="2"/>
</dbReference>
<name>A0A0N5AZ99_9BILA</name>
<organism evidence="4 5">
    <name type="scientific">Syphacia muris</name>
    <dbReference type="NCBI Taxonomy" id="451379"/>
    <lineage>
        <taxon>Eukaryota</taxon>
        <taxon>Metazoa</taxon>
        <taxon>Ecdysozoa</taxon>
        <taxon>Nematoda</taxon>
        <taxon>Chromadorea</taxon>
        <taxon>Rhabditida</taxon>
        <taxon>Spirurina</taxon>
        <taxon>Oxyuridomorpha</taxon>
        <taxon>Oxyuroidea</taxon>
        <taxon>Oxyuridae</taxon>
        <taxon>Syphacia</taxon>
    </lineage>
</organism>
<dbReference type="PRINTS" id="PR01415">
    <property type="entry name" value="ANKYRIN"/>
</dbReference>
<sequence length="196" mass="21993">MDEELILSTVLIACEEGNLADLNKLLTIYRFNLNVANRVRYLYFQAFFQLGETAIHVSAGAGQSEVVRYLHLKGASLETVDRRGDTPLFWAARNGHVHVLRYLLQEKHDLGYVNFLNKSKESALHVATRYAQLDAAIMLLEYGADASLEDEQGETALHVASWHGYGKLLAALCQYDPNFDAKNQAIFLLATDLAEF</sequence>
<accession>A0A0N5AZ99</accession>
<evidence type="ECO:0000256" key="3">
    <source>
        <dbReference type="PROSITE-ProRule" id="PRU00023"/>
    </source>
</evidence>
<dbReference type="PROSITE" id="PS50088">
    <property type="entry name" value="ANK_REPEAT"/>
    <property type="match status" value="4"/>
</dbReference>
<dbReference type="InterPro" id="IPR002110">
    <property type="entry name" value="Ankyrin_rpt"/>
</dbReference>
<reference evidence="5" key="1">
    <citation type="submission" date="2017-02" db="UniProtKB">
        <authorList>
            <consortium name="WormBaseParasite"/>
        </authorList>
    </citation>
    <scope>IDENTIFICATION</scope>
</reference>
<keyword evidence="4" id="KW-1185">Reference proteome</keyword>
<dbReference type="PROSITE" id="PS50297">
    <property type="entry name" value="ANK_REP_REGION"/>
    <property type="match status" value="3"/>
</dbReference>
<dbReference type="Gene3D" id="1.25.40.20">
    <property type="entry name" value="Ankyrin repeat-containing domain"/>
    <property type="match status" value="1"/>
</dbReference>
<feature type="repeat" description="ANK" evidence="3">
    <location>
        <begin position="152"/>
        <end position="184"/>
    </location>
</feature>
<protein>
    <submittedName>
        <fullName evidence="5">ANK_REP_REGION domain-containing protein</fullName>
    </submittedName>
</protein>
<dbReference type="AlphaFoldDB" id="A0A0N5AZ99"/>
<dbReference type="GO" id="GO:0005737">
    <property type="term" value="C:cytoplasm"/>
    <property type="evidence" value="ECO:0007669"/>
    <property type="project" value="TreeGrafter"/>
</dbReference>
<evidence type="ECO:0000313" key="4">
    <source>
        <dbReference type="Proteomes" id="UP000046393"/>
    </source>
</evidence>
<dbReference type="STRING" id="451379.A0A0N5AZ99"/>